<dbReference type="OrthoDB" id="2670216at2759"/>
<dbReference type="AlphaFoldDB" id="A0A1J8QC97"/>
<keyword evidence="2" id="KW-1185">Reference proteome</keyword>
<organism evidence="1 2">
    <name type="scientific">Rhizopogon vesiculosus</name>
    <dbReference type="NCBI Taxonomy" id="180088"/>
    <lineage>
        <taxon>Eukaryota</taxon>
        <taxon>Fungi</taxon>
        <taxon>Dikarya</taxon>
        <taxon>Basidiomycota</taxon>
        <taxon>Agaricomycotina</taxon>
        <taxon>Agaricomycetes</taxon>
        <taxon>Agaricomycetidae</taxon>
        <taxon>Boletales</taxon>
        <taxon>Suillineae</taxon>
        <taxon>Rhizopogonaceae</taxon>
        <taxon>Rhizopogon</taxon>
    </lineage>
</organism>
<protein>
    <submittedName>
        <fullName evidence="1">Uncharacterized protein</fullName>
    </submittedName>
</protein>
<evidence type="ECO:0000313" key="1">
    <source>
        <dbReference type="EMBL" id="OJA11233.1"/>
    </source>
</evidence>
<evidence type="ECO:0000313" key="2">
    <source>
        <dbReference type="Proteomes" id="UP000183567"/>
    </source>
</evidence>
<name>A0A1J8QC97_9AGAM</name>
<comment type="caution">
    <text evidence="1">The sequence shown here is derived from an EMBL/GenBank/DDBJ whole genome shotgun (WGS) entry which is preliminary data.</text>
</comment>
<gene>
    <name evidence="1" type="ORF">AZE42_14131</name>
</gene>
<reference evidence="1 2" key="1">
    <citation type="submission" date="2016-03" db="EMBL/GenBank/DDBJ databases">
        <title>Comparative genomics of the ectomycorrhizal sister species Rhizopogon vinicolor and Rhizopogon vesiculosus (Basidiomycota: Boletales) reveals a divergence of the mating type B locus.</title>
        <authorList>
            <person name="Mujic A.B."/>
            <person name="Kuo A."/>
            <person name="Tritt A."/>
            <person name="Lipzen A."/>
            <person name="Chen C."/>
            <person name="Johnson J."/>
            <person name="Sharma A."/>
            <person name="Barry K."/>
            <person name="Grigoriev I.V."/>
            <person name="Spatafora J.W."/>
        </authorList>
    </citation>
    <scope>NUCLEOTIDE SEQUENCE [LARGE SCALE GENOMIC DNA]</scope>
    <source>
        <strain evidence="1 2">AM-OR11-056</strain>
    </source>
</reference>
<accession>A0A1J8QC97</accession>
<proteinExistence type="predicted"/>
<dbReference type="Proteomes" id="UP000183567">
    <property type="component" value="Unassembled WGS sequence"/>
</dbReference>
<sequence length="59" mass="6680">MEMLWALLNVISPSARGKFLCRKLKEALRGVADSQSAFRELNDAANPDFIRKKGFSFFS</sequence>
<dbReference type="EMBL" id="LVVM01005161">
    <property type="protein sequence ID" value="OJA11233.1"/>
    <property type="molecule type" value="Genomic_DNA"/>
</dbReference>